<dbReference type="InterPro" id="IPR001623">
    <property type="entry name" value="DnaJ_domain"/>
</dbReference>
<name>A0A0N1I0P4_LEPSE</name>
<sequence>MVDFYVVLEVSHNASQAEIKRSYRRLALKYHPDKAGPEGAAKFKEINTAYEVLSDPHKKSIYDTYGEVGLDAMTSPMAGSAVAALGPTVSVLITLLLLFIVITMVLVFLAFLVSYVDGHLSSWNYVKVFSPLFVADVLVGVPALLFLCFSVTLPRCMAIRCIFLAILCAIVLTIVIPIAKDRNEARAREGRTDFLRWRVWLIPGYLFSAYVFIAAFLLCFPTPRRILKLKSIGLVRLANYLPVAFIFSMLEASCVVAFFALVACRADHTIKTNYFVVIGVPIFVGLTLFLINRIVLSFLSLYLSDVPPGVWAAAQAAEEAANGGEPPSNAAPAPDTNNSSNPMHRPGESATAQRGQHAGGTEEQHYSTESPPGSRSEDSDANAESGGHHHNRDNINNGQNDHQQGPDDAFDGKNPYAGQRAPCSGIAVNILFSCLITGLLMASTAMIAVRLNYHHNYGTYAGVVTLAEACIPLFLIVGVFVFSLLMSSLLVCCGVASVAVGEHQSPEPSNGQEAEAEEMQANNNNRNNADAAQNGLGTPGVLQQDVGTTGRPADQHLQLNSNDTTPPERHPDSRHLSDID</sequence>
<evidence type="ECO:0000259" key="8">
    <source>
        <dbReference type="PROSITE" id="PS50076"/>
    </source>
</evidence>
<dbReference type="EMBL" id="LJSK01000355">
    <property type="protein sequence ID" value="KPI83573.1"/>
    <property type="molecule type" value="Genomic_DNA"/>
</dbReference>
<evidence type="ECO:0000256" key="6">
    <source>
        <dbReference type="SAM" id="MobiDB-lite"/>
    </source>
</evidence>
<evidence type="ECO:0000256" key="5">
    <source>
        <dbReference type="ARBA" id="ARBA00023288"/>
    </source>
</evidence>
<dbReference type="InterPro" id="IPR036869">
    <property type="entry name" value="J_dom_sf"/>
</dbReference>
<dbReference type="GO" id="GO:0016020">
    <property type="term" value="C:membrane"/>
    <property type="evidence" value="ECO:0007669"/>
    <property type="project" value="UniProtKB-SubCell"/>
</dbReference>
<feature type="transmembrane region" description="Helical" evidence="7">
    <location>
        <begin position="161"/>
        <end position="179"/>
    </location>
</feature>
<dbReference type="PROSITE" id="PS50076">
    <property type="entry name" value="DNAJ_2"/>
    <property type="match status" value="1"/>
</dbReference>
<feature type="transmembrane region" description="Helical" evidence="7">
    <location>
        <begin position="128"/>
        <end position="149"/>
    </location>
</feature>
<dbReference type="InterPro" id="IPR051434">
    <property type="entry name" value="DnaJ_C_subfamily_member5"/>
</dbReference>
<comment type="subcellular location">
    <subcellularLocation>
        <location evidence="1">Membrane</location>
        <topology evidence="1">Lipid-anchor</topology>
    </subcellularLocation>
</comment>
<dbReference type="InterPro" id="IPR018253">
    <property type="entry name" value="DnaJ_domain_CS"/>
</dbReference>
<evidence type="ECO:0000256" key="2">
    <source>
        <dbReference type="ARBA" id="ARBA00023136"/>
    </source>
</evidence>
<keyword evidence="3" id="KW-0564">Palmitate</keyword>
<dbReference type="PROSITE" id="PS00636">
    <property type="entry name" value="DNAJ_1"/>
    <property type="match status" value="1"/>
</dbReference>
<feature type="domain" description="J" evidence="8">
    <location>
        <begin position="3"/>
        <end position="66"/>
    </location>
</feature>
<keyword evidence="10" id="KW-1185">Reference proteome</keyword>
<feature type="region of interest" description="Disordered" evidence="6">
    <location>
        <begin position="317"/>
        <end position="416"/>
    </location>
</feature>
<dbReference type="Pfam" id="PF00226">
    <property type="entry name" value="DnaJ"/>
    <property type="match status" value="1"/>
</dbReference>
<dbReference type="PANTHER" id="PTHR44027">
    <property type="entry name" value="DNAJ HOMOLOG SUBFAMILY C MEMBER 5 HOMOLOG"/>
    <property type="match status" value="1"/>
</dbReference>
<protein>
    <submittedName>
        <fullName evidence="9">Dnaj chaperone-like protein</fullName>
    </submittedName>
</protein>
<dbReference type="SUPFAM" id="SSF46565">
    <property type="entry name" value="Chaperone J-domain"/>
    <property type="match status" value="1"/>
</dbReference>
<evidence type="ECO:0000256" key="3">
    <source>
        <dbReference type="ARBA" id="ARBA00023139"/>
    </source>
</evidence>
<evidence type="ECO:0000313" key="10">
    <source>
        <dbReference type="Proteomes" id="UP000038009"/>
    </source>
</evidence>
<evidence type="ECO:0000256" key="1">
    <source>
        <dbReference type="ARBA" id="ARBA00004635"/>
    </source>
</evidence>
<evidence type="ECO:0000256" key="7">
    <source>
        <dbReference type="SAM" id="Phobius"/>
    </source>
</evidence>
<dbReference type="Proteomes" id="UP000038009">
    <property type="component" value="Unassembled WGS sequence"/>
</dbReference>
<dbReference type="OrthoDB" id="10250354at2759"/>
<feature type="region of interest" description="Disordered" evidence="6">
    <location>
        <begin position="502"/>
        <end position="580"/>
    </location>
</feature>
<accession>A0A0N1I0P4</accession>
<feature type="transmembrane region" description="Helical" evidence="7">
    <location>
        <begin position="91"/>
        <end position="116"/>
    </location>
</feature>
<keyword evidence="5" id="KW-0449">Lipoprotein</keyword>
<dbReference type="SMART" id="SM00271">
    <property type="entry name" value="DnaJ"/>
    <property type="match status" value="1"/>
</dbReference>
<dbReference type="GO" id="GO:0005737">
    <property type="term" value="C:cytoplasm"/>
    <property type="evidence" value="ECO:0007669"/>
    <property type="project" value="UniProtKB-ARBA"/>
</dbReference>
<keyword evidence="7" id="KW-0812">Transmembrane</keyword>
<keyword evidence="2 7" id="KW-0472">Membrane</keyword>
<dbReference type="Gene3D" id="1.10.287.110">
    <property type="entry name" value="DnaJ domain"/>
    <property type="match status" value="1"/>
</dbReference>
<dbReference type="PRINTS" id="PR00625">
    <property type="entry name" value="JDOMAIN"/>
</dbReference>
<dbReference type="CDD" id="cd06257">
    <property type="entry name" value="DnaJ"/>
    <property type="match status" value="1"/>
</dbReference>
<feature type="compositionally biased region" description="Low complexity" evidence="6">
    <location>
        <begin position="519"/>
        <end position="534"/>
    </location>
</feature>
<proteinExistence type="predicted"/>
<dbReference type="PANTHER" id="PTHR44027:SF7">
    <property type="entry name" value="DNAJ HOMOLOG SUBFAMILY C MEMBER 5 HOMOLOG"/>
    <property type="match status" value="1"/>
</dbReference>
<gene>
    <name evidence="9" type="ORF">ABL78_7396</name>
</gene>
<comment type="caution">
    <text evidence="9">The sequence shown here is derived from an EMBL/GenBank/DDBJ whole genome shotgun (WGS) entry which is preliminary data.</text>
</comment>
<evidence type="ECO:0000313" key="9">
    <source>
        <dbReference type="EMBL" id="KPI83573.1"/>
    </source>
</evidence>
<feature type="transmembrane region" description="Helical" evidence="7">
    <location>
        <begin position="426"/>
        <end position="451"/>
    </location>
</feature>
<organism evidence="9 10">
    <name type="scientific">Leptomonas seymouri</name>
    <dbReference type="NCBI Taxonomy" id="5684"/>
    <lineage>
        <taxon>Eukaryota</taxon>
        <taxon>Discoba</taxon>
        <taxon>Euglenozoa</taxon>
        <taxon>Kinetoplastea</taxon>
        <taxon>Metakinetoplastina</taxon>
        <taxon>Trypanosomatida</taxon>
        <taxon>Trypanosomatidae</taxon>
        <taxon>Leishmaniinae</taxon>
        <taxon>Leptomonas</taxon>
    </lineage>
</organism>
<keyword evidence="4" id="KW-0143">Chaperone</keyword>
<feature type="transmembrane region" description="Helical" evidence="7">
    <location>
        <begin position="240"/>
        <end position="262"/>
    </location>
</feature>
<reference evidence="9 10" key="1">
    <citation type="journal article" date="2015" name="PLoS Pathog.">
        <title>Leptomonas seymouri: Adaptations to the Dixenous Life Cycle Analyzed by Genome Sequencing, Transcriptome Profiling and Co-infection with Leishmania donovani.</title>
        <authorList>
            <person name="Kraeva N."/>
            <person name="Butenko A."/>
            <person name="Hlavacova J."/>
            <person name="Kostygov A."/>
            <person name="Myskova J."/>
            <person name="Grybchuk D."/>
            <person name="Lestinova T."/>
            <person name="Votypka J."/>
            <person name="Volf P."/>
            <person name="Opperdoes F."/>
            <person name="Flegontov P."/>
            <person name="Lukes J."/>
            <person name="Yurchenko V."/>
        </authorList>
    </citation>
    <scope>NUCLEOTIDE SEQUENCE [LARGE SCALE GENOMIC DNA]</scope>
    <source>
        <strain evidence="9 10">ATCC 30220</strain>
    </source>
</reference>
<keyword evidence="7" id="KW-1133">Transmembrane helix</keyword>
<dbReference type="AlphaFoldDB" id="A0A0N1I0P4"/>
<feature type="compositionally biased region" description="Basic and acidic residues" evidence="6">
    <location>
        <begin position="566"/>
        <end position="580"/>
    </location>
</feature>
<dbReference type="VEuPathDB" id="TriTrypDB:Lsey_0355_0080"/>
<feature type="transmembrane region" description="Helical" evidence="7">
    <location>
        <begin position="274"/>
        <end position="291"/>
    </location>
</feature>
<evidence type="ECO:0000256" key="4">
    <source>
        <dbReference type="ARBA" id="ARBA00023186"/>
    </source>
</evidence>
<feature type="transmembrane region" description="Helical" evidence="7">
    <location>
        <begin position="471"/>
        <end position="500"/>
    </location>
</feature>
<feature type="compositionally biased region" description="Polar residues" evidence="6">
    <location>
        <begin position="394"/>
        <end position="403"/>
    </location>
</feature>
<dbReference type="OMA" id="PIAKDRN"/>
<feature type="transmembrane region" description="Helical" evidence="7">
    <location>
        <begin position="199"/>
        <end position="220"/>
    </location>
</feature>